<feature type="domain" description="Heme haloperoxidase family profile" evidence="9">
    <location>
        <begin position="41"/>
        <end position="251"/>
    </location>
</feature>
<comment type="cofactor">
    <cofactor evidence="1">
        <name>heme b</name>
        <dbReference type="ChEBI" id="CHEBI:60344"/>
    </cofactor>
</comment>
<dbReference type="PANTHER" id="PTHR33577:SF9">
    <property type="entry name" value="PEROXIDASE STCC"/>
    <property type="match status" value="1"/>
</dbReference>
<dbReference type="PANTHER" id="PTHR33577">
    <property type="entry name" value="STERIGMATOCYSTIN BIOSYNTHESIS PEROXIDASE STCC-RELATED"/>
    <property type="match status" value="1"/>
</dbReference>
<comment type="similarity">
    <text evidence="7">Belongs to the chloroperoxidase family.</text>
</comment>
<protein>
    <recommendedName>
        <fullName evidence="9">Heme haloperoxidase family profile domain-containing protein</fullName>
    </recommendedName>
</protein>
<keyword evidence="5" id="KW-0560">Oxidoreductase</keyword>
<accession>A0A4U0Y041</accession>
<dbReference type="GO" id="GO:0004601">
    <property type="term" value="F:peroxidase activity"/>
    <property type="evidence" value="ECO:0007669"/>
    <property type="project" value="UniProtKB-KW"/>
</dbReference>
<dbReference type="Proteomes" id="UP000309340">
    <property type="component" value="Unassembled WGS sequence"/>
</dbReference>
<dbReference type="InterPro" id="IPR000028">
    <property type="entry name" value="Chloroperoxidase"/>
</dbReference>
<evidence type="ECO:0000256" key="7">
    <source>
        <dbReference type="ARBA" id="ARBA00025795"/>
    </source>
</evidence>
<dbReference type="PROSITE" id="PS51405">
    <property type="entry name" value="HEME_HALOPEROXIDASE"/>
    <property type="match status" value="1"/>
</dbReference>
<evidence type="ECO:0000256" key="2">
    <source>
        <dbReference type="ARBA" id="ARBA00022559"/>
    </source>
</evidence>
<dbReference type="OrthoDB" id="407298at2759"/>
<evidence type="ECO:0000313" key="11">
    <source>
        <dbReference type="Proteomes" id="UP000309340"/>
    </source>
</evidence>
<keyword evidence="4" id="KW-0479">Metal-binding</keyword>
<feature type="chain" id="PRO_5020629264" description="Heme haloperoxidase family profile domain-containing protein" evidence="8">
    <location>
        <begin position="22"/>
        <end position="302"/>
    </location>
</feature>
<dbReference type="GO" id="GO:0046872">
    <property type="term" value="F:metal ion binding"/>
    <property type="evidence" value="ECO:0007669"/>
    <property type="project" value="UniProtKB-KW"/>
</dbReference>
<dbReference type="InterPro" id="IPR036851">
    <property type="entry name" value="Chloroperoxidase-like_sf"/>
</dbReference>
<evidence type="ECO:0000256" key="6">
    <source>
        <dbReference type="ARBA" id="ARBA00023004"/>
    </source>
</evidence>
<evidence type="ECO:0000313" key="10">
    <source>
        <dbReference type="EMBL" id="TKA81678.1"/>
    </source>
</evidence>
<evidence type="ECO:0000256" key="5">
    <source>
        <dbReference type="ARBA" id="ARBA00023002"/>
    </source>
</evidence>
<dbReference type="AlphaFoldDB" id="A0A4U0Y041"/>
<evidence type="ECO:0000256" key="4">
    <source>
        <dbReference type="ARBA" id="ARBA00022723"/>
    </source>
</evidence>
<feature type="signal peptide" evidence="8">
    <location>
        <begin position="1"/>
        <end position="21"/>
    </location>
</feature>
<dbReference type="SUPFAM" id="SSF47571">
    <property type="entry name" value="Cloroperoxidase"/>
    <property type="match status" value="1"/>
</dbReference>
<dbReference type="PROSITE" id="PS51257">
    <property type="entry name" value="PROKAR_LIPOPROTEIN"/>
    <property type="match status" value="1"/>
</dbReference>
<evidence type="ECO:0000256" key="1">
    <source>
        <dbReference type="ARBA" id="ARBA00001970"/>
    </source>
</evidence>
<keyword evidence="2" id="KW-0575">Peroxidase</keyword>
<dbReference type="STRING" id="329884.A0A4U0Y041"/>
<sequence>MRASVQAVAFTLAACLPFATAQLDIPGLLSSLQPAAASDPRFTNFHPPGTGDVRSPCPGLNTLANHGFIHHDGKNMTIPHLITGLAAGLNMGADFTIAIGGAGLLSSPNPLGGAFDLNDLDMHNFPIEHDASLSRQDAYFGDDYDFYSPNWNQVLAFYKGKTQTDISTASHAKYARVNDSMARNPTFTYGLREFVLSYGETALYLQTMGSPSANGVANVNYVRSLFEEERLPYDLGWRPSAEPITLLSLGQQVLQLYTAGPEPVPEAQTVTADSYKDVFEAIVGGSEILANLTGGLSTAVGL</sequence>
<keyword evidence="8" id="KW-0732">Signal</keyword>
<reference evidence="10 11" key="1">
    <citation type="submission" date="2017-03" db="EMBL/GenBank/DDBJ databases">
        <title>Genomes of endolithic fungi from Antarctica.</title>
        <authorList>
            <person name="Coleine C."/>
            <person name="Masonjones S."/>
            <person name="Stajich J.E."/>
        </authorList>
    </citation>
    <scope>NUCLEOTIDE SEQUENCE [LARGE SCALE GENOMIC DNA]</scope>
    <source>
        <strain evidence="10 11">CCFEE 5184</strain>
    </source>
</reference>
<comment type="caution">
    <text evidence="10">The sequence shown here is derived from an EMBL/GenBank/DDBJ whole genome shotgun (WGS) entry which is preliminary data.</text>
</comment>
<name>A0A4U0Y041_9PEZI</name>
<dbReference type="Pfam" id="PF01328">
    <property type="entry name" value="Peroxidase_2"/>
    <property type="match status" value="1"/>
</dbReference>
<evidence type="ECO:0000259" key="9">
    <source>
        <dbReference type="PROSITE" id="PS51405"/>
    </source>
</evidence>
<keyword evidence="3" id="KW-0349">Heme</keyword>
<keyword evidence="11" id="KW-1185">Reference proteome</keyword>
<keyword evidence="6" id="KW-0408">Iron</keyword>
<dbReference type="Gene3D" id="1.10.489.10">
    <property type="entry name" value="Chloroperoxidase-like"/>
    <property type="match status" value="1"/>
</dbReference>
<proteinExistence type="inferred from homology"/>
<dbReference type="EMBL" id="NAJQ01000047">
    <property type="protein sequence ID" value="TKA81678.1"/>
    <property type="molecule type" value="Genomic_DNA"/>
</dbReference>
<evidence type="ECO:0000256" key="8">
    <source>
        <dbReference type="SAM" id="SignalP"/>
    </source>
</evidence>
<gene>
    <name evidence="10" type="ORF">B0A55_01340</name>
</gene>
<evidence type="ECO:0000256" key="3">
    <source>
        <dbReference type="ARBA" id="ARBA00022617"/>
    </source>
</evidence>
<organism evidence="10 11">
    <name type="scientific">Friedmanniomyces simplex</name>
    <dbReference type="NCBI Taxonomy" id="329884"/>
    <lineage>
        <taxon>Eukaryota</taxon>
        <taxon>Fungi</taxon>
        <taxon>Dikarya</taxon>
        <taxon>Ascomycota</taxon>
        <taxon>Pezizomycotina</taxon>
        <taxon>Dothideomycetes</taxon>
        <taxon>Dothideomycetidae</taxon>
        <taxon>Mycosphaerellales</taxon>
        <taxon>Teratosphaeriaceae</taxon>
        <taxon>Friedmanniomyces</taxon>
    </lineage>
</organism>